<reference evidence="5 6" key="2">
    <citation type="journal article" date="2015" name="Stand. Genomic Sci.">
        <title>High quality draft genomic sequence of Flavobacterium enshiense DK69(T) and comparison among Flavobacterium genomes.</title>
        <authorList>
            <person name="Zeng Z."/>
            <person name="Chen C."/>
            <person name="Du H."/>
            <person name="Wang G."/>
            <person name="Li M."/>
        </authorList>
    </citation>
    <scope>NUCLEOTIDE SEQUENCE [LARGE SCALE GENOMIC DNA]</scope>
    <source>
        <strain evidence="5 6">DK69</strain>
    </source>
</reference>
<evidence type="ECO:0000256" key="2">
    <source>
        <dbReference type="SAM" id="SignalP"/>
    </source>
</evidence>
<dbReference type="NCBIfam" id="TIGR04183">
    <property type="entry name" value="Por_Secre_tail"/>
    <property type="match status" value="1"/>
</dbReference>
<dbReference type="eggNOG" id="COG3210">
    <property type="taxonomic scope" value="Bacteria"/>
</dbReference>
<name>V6S6H4_9FLAO</name>
<dbReference type="EMBL" id="JRLZ01000001">
    <property type="protein sequence ID" value="KGO97301.1"/>
    <property type="molecule type" value="Genomic_DNA"/>
</dbReference>
<evidence type="ECO:0000313" key="6">
    <source>
        <dbReference type="Proteomes" id="UP000030149"/>
    </source>
</evidence>
<feature type="chain" id="PRO_5004750601" evidence="2">
    <location>
        <begin position="19"/>
        <end position="629"/>
    </location>
</feature>
<feature type="domain" description="PKD-like" evidence="4">
    <location>
        <begin position="307"/>
        <end position="395"/>
    </location>
</feature>
<feature type="domain" description="PKD-like" evidence="4">
    <location>
        <begin position="126"/>
        <end position="207"/>
    </location>
</feature>
<feature type="domain" description="PKD-like" evidence="4">
    <location>
        <begin position="217"/>
        <end position="297"/>
    </location>
</feature>
<reference evidence="6" key="1">
    <citation type="submission" date="2013-09" db="EMBL/GenBank/DDBJ databases">
        <authorList>
            <person name="Zeng Z."/>
            <person name="Chen C."/>
        </authorList>
    </citation>
    <scope>NUCLEOTIDE SEQUENCE [LARGE SCALE GENOMIC DNA]</scope>
    <source>
        <strain evidence="6">DK69</strain>
    </source>
</reference>
<dbReference type="OrthoDB" id="1652165at2"/>
<keyword evidence="1 2" id="KW-0732">Signal</keyword>
<organism evidence="5 6">
    <name type="scientific">Flavobacterium enshiense DK69</name>
    <dbReference type="NCBI Taxonomy" id="1107311"/>
    <lineage>
        <taxon>Bacteria</taxon>
        <taxon>Pseudomonadati</taxon>
        <taxon>Bacteroidota</taxon>
        <taxon>Flavobacteriia</taxon>
        <taxon>Flavobacteriales</taxon>
        <taxon>Flavobacteriaceae</taxon>
        <taxon>Flavobacterium</taxon>
    </lineage>
</organism>
<dbReference type="Pfam" id="PF18962">
    <property type="entry name" value="Por_Secre_tail"/>
    <property type="match status" value="1"/>
</dbReference>
<keyword evidence="6" id="KW-1185">Reference proteome</keyword>
<comment type="caution">
    <text evidence="5">The sequence shown here is derived from an EMBL/GenBank/DDBJ whole genome shotgun (WGS) entry which is preliminary data.</text>
</comment>
<protein>
    <submittedName>
        <fullName evidence="5">Uncharacterized protein</fullName>
    </submittedName>
</protein>
<evidence type="ECO:0000259" key="3">
    <source>
        <dbReference type="Pfam" id="PF18962"/>
    </source>
</evidence>
<dbReference type="PATRIC" id="fig|1107311.3.peg.2232"/>
<dbReference type="eggNOG" id="COG3291">
    <property type="taxonomic scope" value="Bacteria"/>
</dbReference>
<sequence>MGKIYSLLLVFLGCTLWASGSKLTCPTAIASPTSETLCSGQTTNIQLSSNVANTTFTWTAVQTGVTGASNGSGNVISQALSTTSVNAGQVVYTITPFGDSCSGNPITVTIFVNPVPVVNVNSTQYSICNGSSTNITMSSNVSNTTFSWNVAQTAGVTGATSGTGTSINQVLTTSGTIIGQAVYTITPVVNGCPGTPKTVTVTVTPKPIVRASVSSSTLCSGETTNIVLTSNVPGTFFNWTVIPTGVLGAMSGTGNQINQTLATISMSQGVVTYIITPIVNGCTGDPFTVTVTVNPAPELFFSGGWQSICSGESSGISLYTNTPGTTITWTVVQNGVTGAFDGNGTEITPGAGIPINQVLTATGNAPGTVTYTIIPLNNGCSGNTITIPITVYPLPRLNIQDGIICVDEITNNVLTPYVLETGLSPNDYLFEWRLDNDMNTVIGESSSFTASEAGIYTVTVSSMATACVATASVNVVESSPAQSASATHHEQFDGNYTVVVTTNEIGNYLYQIDGGELQTSNTFSDITFGQHEIHVTDANGCSDITITIDLPEIIQHDLTISPNPVTDILSLQNDQIISKVNVLNHLGQLIIEKESNSKNVQIDLSVLNTGIYFIIIDSDKTKNIKIVKS</sequence>
<dbReference type="InterPro" id="IPR026444">
    <property type="entry name" value="Secre_tail"/>
</dbReference>
<evidence type="ECO:0000313" key="5">
    <source>
        <dbReference type="EMBL" id="KGO97301.1"/>
    </source>
</evidence>
<dbReference type="Proteomes" id="UP000030149">
    <property type="component" value="Unassembled WGS sequence"/>
</dbReference>
<dbReference type="AlphaFoldDB" id="V6S6H4"/>
<dbReference type="InterPro" id="IPR045828">
    <property type="entry name" value="PKD_Bacteroidetes"/>
</dbReference>
<dbReference type="STRING" id="1107311.Q767_01475"/>
<evidence type="ECO:0000259" key="4">
    <source>
        <dbReference type="Pfam" id="PF19406"/>
    </source>
</evidence>
<proteinExistence type="predicted"/>
<feature type="signal peptide" evidence="2">
    <location>
        <begin position="1"/>
        <end position="18"/>
    </location>
</feature>
<gene>
    <name evidence="5" type="ORF">Q767_01475</name>
</gene>
<feature type="domain" description="PKD-like" evidence="4">
    <location>
        <begin position="35"/>
        <end position="116"/>
    </location>
</feature>
<dbReference type="eggNOG" id="COG1572">
    <property type="taxonomic scope" value="Bacteria"/>
</dbReference>
<accession>V6S6H4</accession>
<dbReference type="RefSeq" id="WP_023574237.1">
    <property type="nucleotide sequence ID" value="NZ_AVCS01000015.1"/>
</dbReference>
<feature type="domain" description="Secretion system C-terminal sorting" evidence="3">
    <location>
        <begin position="560"/>
        <end position="624"/>
    </location>
</feature>
<evidence type="ECO:0000256" key="1">
    <source>
        <dbReference type="ARBA" id="ARBA00022729"/>
    </source>
</evidence>
<dbReference type="Pfam" id="PF19406">
    <property type="entry name" value="PKD_5"/>
    <property type="match status" value="4"/>
</dbReference>